<accession>A0AC61PIE7</accession>
<comment type="caution">
    <text evidence="1">The sequence shown here is derived from an EMBL/GenBank/DDBJ whole genome shotgun (WGS) entry which is preliminary data.</text>
</comment>
<keyword evidence="2" id="KW-1185">Reference proteome</keyword>
<evidence type="ECO:0000313" key="1">
    <source>
        <dbReference type="EMBL" id="SMC39663.1"/>
    </source>
</evidence>
<protein>
    <submittedName>
        <fullName evidence="1">Thymidylate synthase (FAD)</fullName>
    </submittedName>
</protein>
<dbReference type="Proteomes" id="UP000192328">
    <property type="component" value="Unassembled WGS sequence"/>
</dbReference>
<gene>
    <name evidence="1" type="ORF">SAMN06297397_0603</name>
</gene>
<reference evidence="1" key="1">
    <citation type="submission" date="2017-04" db="EMBL/GenBank/DDBJ databases">
        <authorList>
            <person name="Varghese N."/>
            <person name="Submissions S."/>
        </authorList>
    </citation>
    <scope>NUCLEOTIDE SEQUENCE</scope>
    <source>
        <strain evidence="1">WTE2008</strain>
    </source>
</reference>
<dbReference type="EMBL" id="FWXZ01000001">
    <property type="protein sequence ID" value="SMC39663.1"/>
    <property type="molecule type" value="Genomic_DNA"/>
</dbReference>
<name>A0AC61PIE7_9FIRM</name>
<evidence type="ECO:0000313" key="2">
    <source>
        <dbReference type="Proteomes" id="UP000192328"/>
    </source>
</evidence>
<sequence length="248" mass="28463">MAEQKRMKVVLLRHTLSPEEAIALGAKLCYSKSSISDLQEKISAKDQTGFIEKLMDMGHESVLEHASFTFGVEGVSRVLLAQLTRHRIASFSVQSQRYVSYEKGYGYIIPKSIEALGEDAVRRYSEQMDTIESWYKEWQAELGCQGEKSNEDARFVLPNACETRIMVTMNVRELRHFFSLRMCSRAQWEIREMANEMFRLCFETAPALFKNAGPACLRGKCPEGEKSCGQAVKIRQEREEMIRAHEKE</sequence>
<proteinExistence type="predicted"/>
<organism evidence="1 2">
    <name type="scientific">Aristaeella lactis</name>
    <dbReference type="NCBI Taxonomy" id="3046383"/>
    <lineage>
        <taxon>Bacteria</taxon>
        <taxon>Bacillati</taxon>
        <taxon>Bacillota</taxon>
        <taxon>Clostridia</taxon>
        <taxon>Eubacteriales</taxon>
        <taxon>Aristaeellaceae</taxon>
        <taxon>Aristaeella</taxon>
    </lineage>
</organism>